<feature type="region of interest" description="Disordered" evidence="1">
    <location>
        <begin position="161"/>
        <end position="180"/>
    </location>
</feature>
<accession>A0A0G4GTT0</accession>
<feature type="compositionally biased region" description="Basic and acidic residues" evidence="1">
    <location>
        <begin position="1332"/>
        <end position="1358"/>
    </location>
</feature>
<sequence length="1464" mass="160435">MWPCLQRIPTRRCYFSLSKGEARLHAVSSFSAVPLDASRSPKLLTETPEYISTNAPFELETVETKTSSEEVTLPLSPLPPPSPSPPKALPSHFFFRPGSANSVLTQRIQLDKHALTIAGDPAAEFSDFPAEPHQEICYELERLDLFQLAALAERLRESSLQSGSAGRGGGADVTAVSSETGGVSRTSHAKAIAGSKRDLAKSGGMGRGGRRQFDAECWTAVGGRALSLLERNEGHLSSSAVARLLMVFADVKYKDEKLYAMCAERVPLMAPMGSWAFVHLVVAWKRLRLAWPYPQTVLALIERFRKRIDNVSFRWIAAFLTATVGMRNQLTFSGPHETSQILDQFVSDLGYKLAALLVEGRERVSARDVAVAVNAMTGTERGRQHRAFVSALEEHLPHLPLEFDSSSIALCASSLARIPSFRRMEGTARLDDGSCVSEQSLLSLSKMAKKWQGRLGARHLVMVADAFSRVEWRDRKLMDLVSRWIHQRHLLSFLDDSFLGALAGAFARKPSAIEPDLVAPFAAFAVKSRPLHVFPPETIASFLELHAAALPLETVLLVEMWDALQASSTPLSLRELGKAVASLSVLPADLRGTGSEHEGYSSLVDQIHCQYAQKRKQFVKAMEIETIQALKLAPSSADISTERLPMLLSTLFIAAAQALPRSDMSLSFERQSLTLTSPLVHPAAAETARAWLTGTGEEEGVRGRIQEAFSRDVESTSGLATACFHLLRAPETQRAPRRSEALAGLAREAALLLTRPVEPQTYPMCRDGTGSENAREEQGSARRLTRSGVVLEALGRRGFVLERELAALVGQVNEDATNCLEFAGDKVGRAETTETPQMLPSLRGLTRLFEGLSLSGEPCGKALSLLGYSVERLSCTEEEGEEKEVLATAFGPLASLLHLTLRTHKHTHSVSEADGGIAQDSHECSEKEVGGGSKPQRRGRRVGRTRGGHGISGPKSVWAEMMEKEAPGSAVRQMPFIEVLRLLHALLALRLRGLMAFEDSGGVEDVHGNGNELLRGFADPSLESSIALLLGELSRRGKGSNLDLSDESALCLLSQCLNAGTCLSPEIFAFFRPALVRLVALLRRNVTKREEERKERVQRAAQCVGEFGQSPMVLKSREERLSFSLSGANRINKEAPRVESTPLAAWVRAKSPFYVSEWGAKRKTYGTDRGGVGDAERWGLREMELSETREALQRVFGSGVAEVVVGGRRLLRLRQWVAREAGLPEGVSAFLFVLTPWDFQRHVAVSVSGGRDDEARGEEVSGLAVGVDGEEGEMICAGRQSNSPRGGHRLHPFVSLELYVVDRFLHDGTGRRQKGDPKGSGGGLKGDSSGVFEEHHREDRNGSENRNCERVETDKDGAHWGMEMEQAREERRGRRRQSGSTWRRKSGEKRAEAVSVERKKSVLSDAMEADAEASVVVAVDGGWVMQRLREGSASPGSEMEIGCLADIREEVLQSLKRRFLTFNR</sequence>
<feature type="region of interest" description="Disordered" evidence="1">
    <location>
        <begin position="920"/>
        <end position="954"/>
    </location>
</feature>
<feature type="compositionally biased region" description="Pro residues" evidence="1">
    <location>
        <begin position="76"/>
        <end position="87"/>
    </location>
</feature>
<feature type="compositionally biased region" description="Basic and acidic residues" evidence="1">
    <location>
        <begin position="1308"/>
        <end position="1317"/>
    </location>
</feature>
<dbReference type="EMBL" id="CDMZ01001545">
    <property type="protein sequence ID" value="CEM34159.1"/>
    <property type="molecule type" value="Genomic_DNA"/>
</dbReference>
<protein>
    <submittedName>
        <fullName evidence="2">Uncharacterized protein</fullName>
    </submittedName>
</protein>
<evidence type="ECO:0000256" key="1">
    <source>
        <dbReference type="SAM" id="MobiDB-lite"/>
    </source>
</evidence>
<proteinExistence type="predicted"/>
<feature type="region of interest" description="Disordered" evidence="1">
    <location>
        <begin position="760"/>
        <end position="781"/>
    </location>
</feature>
<organism evidence="2">
    <name type="scientific">Chromera velia CCMP2878</name>
    <dbReference type="NCBI Taxonomy" id="1169474"/>
    <lineage>
        <taxon>Eukaryota</taxon>
        <taxon>Sar</taxon>
        <taxon>Alveolata</taxon>
        <taxon>Colpodellida</taxon>
        <taxon>Chromeraceae</taxon>
        <taxon>Chromera</taxon>
    </lineage>
</organism>
<feature type="compositionally biased region" description="Basic and acidic residues" evidence="1">
    <location>
        <begin position="920"/>
        <end position="929"/>
    </location>
</feature>
<reference evidence="2" key="1">
    <citation type="submission" date="2014-11" db="EMBL/GenBank/DDBJ databases">
        <authorList>
            <person name="Otto D Thomas"/>
            <person name="Naeem Raeece"/>
        </authorList>
    </citation>
    <scope>NUCLEOTIDE SEQUENCE</scope>
</reference>
<evidence type="ECO:0000313" key="2">
    <source>
        <dbReference type="EMBL" id="CEM34159.1"/>
    </source>
</evidence>
<name>A0A0G4GTT0_9ALVE</name>
<gene>
    <name evidence="2" type="ORF">Cvel_23367</name>
</gene>
<feature type="region of interest" description="Disordered" evidence="1">
    <location>
        <begin position="1308"/>
        <end position="1389"/>
    </location>
</feature>
<feature type="region of interest" description="Disordered" evidence="1">
    <location>
        <begin position="68"/>
        <end position="87"/>
    </location>
</feature>
<feature type="compositionally biased region" description="Basic residues" evidence="1">
    <location>
        <begin position="935"/>
        <end position="947"/>
    </location>
</feature>
<dbReference type="VEuPathDB" id="CryptoDB:Cvel_23367"/>
<feature type="compositionally biased region" description="Basic residues" evidence="1">
    <location>
        <begin position="1373"/>
        <end position="1387"/>
    </location>
</feature>